<dbReference type="Pfam" id="PF13632">
    <property type="entry name" value="Glyco_trans_2_3"/>
    <property type="match status" value="1"/>
</dbReference>
<feature type="transmembrane region" description="Helical" evidence="1">
    <location>
        <begin position="774"/>
        <end position="805"/>
    </location>
</feature>
<evidence type="ECO:0000313" key="5">
    <source>
        <dbReference type="Proteomes" id="UP001063166"/>
    </source>
</evidence>
<feature type="transmembrane region" description="Helical" evidence="1">
    <location>
        <begin position="249"/>
        <end position="274"/>
    </location>
</feature>
<evidence type="ECO:0000313" key="4">
    <source>
        <dbReference type="EMBL" id="GLB42878.1"/>
    </source>
</evidence>
<feature type="transmembrane region" description="Helical" evidence="1">
    <location>
        <begin position="286"/>
        <end position="308"/>
    </location>
</feature>
<feature type="domain" description="Glycosyltransferase 2-like" evidence="2">
    <location>
        <begin position="504"/>
        <end position="718"/>
    </location>
</feature>
<reference evidence="4" key="1">
    <citation type="submission" date="2022-07" db="EMBL/GenBank/DDBJ databases">
        <title>The genome of Lyophyllum shimeji provides insight into the initial evolution of ectomycorrhizal fungal genome.</title>
        <authorList>
            <person name="Kobayashi Y."/>
            <person name="Shibata T."/>
            <person name="Hirakawa H."/>
            <person name="Shigenobu S."/>
            <person name="Nishiyama T."/>
            <person name="Yamada A."/>
            <person name="Hasebe M."/>
            <person name="Kawaguchi M."/>
        </authorList>
    </citation>
    <scope>NUCLEOTIDE SEQUENCE</scope>
    <source>
        <strain evidence="4">AT787</strain>
    </source>
</reference>
<dbReference type="PANTHER" id="PTHR35408:SF3">
    <property type="entry name" value="GLYCOSYLTRANSFERASE 2-LIKE DOMAIN-CONTAINING PROTEIN"/>
    <property type="match status" value="1"/>
</dbReference>
<dbReference type="SUPFAM" id="SSF53448">
    <property type="entry name" value="Nucleotide-diphospho-sugar transferases"/>
    <property type="match status" value="1"/>
</dbReference>
<keyword evidence="1" id="KW-0472">Membrane</keyword>
<sequence>MDYDSYDAVLHWIFRSTAGDAWFKPSEENISAGVCLRVDPCQFRVFPYENPYLAPFEVAVRSLNPLVAVKIRSAAVHSVLATVSDDEDAIYLDTNTRIQILSTVSHLAKADKEQCGAFIRDERVLIVWSDELDHIVPLCSEFEEKIMKKVWRSRTNTASIVTSTTTSISPSTTASNVNLNERNLRQPITVTDAVAAVVLAEKEGLTKPEEKLSSKWKWSWKLSKKQPSSAPSKDLEKGTSGRASRPIRLFAPVYGGLGLAFSAFFVLSGLAILLQEFRLDHGYARFGLLATTPFLFCVSLFFALQIVANVSYVLGPVAQYHENSRYYSAIKPEANPEVDAQLPHVTIELPVYKESLEETIAPSVYSLKKAMQTYARQGGTSAIFVHDDGLQIIDEAEREKRIAFYADHNIGWVARPGHSNEPDGFKRAGRFKKASNMNYGLQLSLLMEKHIIALEASGEYHSKDDSDCLEDKALELAVQEVYQANGRKWKPWAKNGRSIRMGEVVLIVDSDTVVPEDCFRDAARELAECPEVAIIQHESDVMQVAHHYFENGIAHFTRRINKCISMGCANGEVAPFVGHNAFLRWRAIQDAAFVDPADGIKKIWSESNVSEDFDMALRLQLKGYIIRWATYSEGGFKEGVSLTVDDELNRWQKYAYGCNELIFNPLIHWWRMGPITKQLRLFMWSGAPVHYKVTMMSYMFSYYGIAASAVLSVLNYLLLGFALDVDGYYLHSFEIWLACTVVFPGAGNLGYTLLEYRLGHRDLFSGFIENVTWIPFFFFFFGGLSIHLSTALLAHMFSYNITWGATKKEVERSNFWIEVPRIWKRFWLAFVLCFLSIIAIIILSTTAVPPEWRIPATSWAVIVPLAIVAGGHILFPIVLNPWLMIFSY</sequence>
<dbReference type="InterPro" id="IPR029044">
    <property type="entry name" value="Nucleotide-diphossugar_trans"/>
</dbReference>
<protein>
    <submittedName>
        <fullName evidence="4">Glycosyltransferase family 2 protein</fullName>
    </submittedName>
</protein>
<dbReference type="OrthoDB" id="38531at2759"/>
<evidence type="ECO:0000256" key="1">
    <source>
        <dbReference type="SAM" id="Phobius"/>
    </source>
</evidence>
<feature type="transmembrane region" description="Helical" evidence="1">
    <location>
        <begin position="859"/>
        <end position="883"/>
    </location>
</feature>
<feature type="transmembrane region" description="Helical" evidence="1">
    <location>
        <begin position="735"/>
        <end position="754"/>
    </location>
</feature>
<dbReference type="Gene3D" id="3.90.550.10">
    <property type="entry name" value="Spore Coat Polysaccharide Biosynthesis Protein SpsA, Chain A"/>
    <property type="match status" value="1"/>
</dbReference>
<evidence type="ECO:0000259" key="3">
    <source>
        <dbReference type="Pfam" id="PF25550"/>
    </source>
</evidence>
<dbReference type="Pfam" id="PF25550">
    <property type="entry name" value="DUF7928"/>
    <property type="match status" value="1"/>
</dbReference>
<gene>
    <name evidence="4" type="ORF">LshimejAT787_1203270</name>
</gene>
<dbReference type="PANTHER" id="PTHR35408">
    <property type="entry name" value="CHROMOSOME 15, WHOLE GENOME SHOTGUN SEQUENCE"/>
    <property type="match status" value="1"/>
</dbReference>
<keyword evidence="5" id="KW-1185">Reference proteome</keyword>
<dbReference type="AlphaFoldDB" id="A0A9P3URQ0"/>
<evidence type="ECO:0000259" key="2">
    <source>
        <dbReference type="Pfam" id="PF13632"/>
    </source>
</evidence>
<name>A0A9P3URQ0_LYOSH</name>
<dbReference type="Proteomes" id="UP001063166">
    <property type="component" value="Unassembled WGS sequence"/>
</dbReference>
<keyword evidence="1" id="KW-0812">Transmembrane</keyword>
<feature type="transmembrane region" description="Helical" evidence="1">
    <location>
        <begin position="700"/>
        <end position="723"/>
    </location>
</feature>
<keyword evidence="1" id="KW-1133">Transmembrane helix</keyword>
<comment type="caution">
    <text evidence="4">The sequence shown here is derived from an EMBL/GenBank/DDBJ whole genome shotgun (WGS) entry which is preliminary data.</text>
</comment>
<dbReference type="InterPro" id="IPR001173">
    <property type="entry name" value="Glyco_trans_2-like"/>
</dbReference>
<dbReference type="EMBL" id="BRPK01000012">
    <property type="protein sequence ID" value="GLB42878.1"/>
    <property type="molecule type" value="Genomic_DNA"/>
</dbReference>
<feature type="transmembrane region" description="Helical" evidence="1">
    <location>
        <begin position="826"/>
        <end position="847"/>
    </location>
</feature>
<dbReference type="CDD" id="cd00761">
    <property type="entry name" value="Glyco_tranf_GTA_type"/>
    <property type="match status" value="1"/>
</dbReference>
<organism evidence="4 5">
    <name type="scientific">Lyophyllum shimeji</name>
    <name type="common">Hon-shimeji</name>
    <name type="synonym">Tricholoma shimeji</name>
    <dbReference type="NCBI Taxonomy" id="47721"/>
    <lineage>
        <taxon>Eukaryota</taxon>
        <taxon>Fungi</taxon>
        <taxon>Dikarya</taxon>
        <taxon>Basidiomycota</taxon>
        <taxon>Agaricomycotina</taxon>
        <taxon>Agaricomycetes</taxon>
        <taxon>Agaricomycetidae</taxon>
        <taxon>Agaricales</taxon>
        <taxon>Tricholomatineae</taxon>
        <taxon>Lyophyllaceae</taxon>
        <taxon>Lyophyllum</taxon>
    </lineage>
</organism>
<proteinExistence type="predicted"/>
<accession>A0A9P3URQ0</accession>
<feature type="domain" description="DUF7928" evidence="3">
    <location>
        <begin position="5"/>
        <end position="158"/>
    </location>
</feature>
<dbReference type="InterPro" id="IPR057688">
    <property type="entry name" value="DUF7928"/>
</dbReference>